<keyword evidence="1" id="KW-0472">Membrane</keyword>
<evidence type="ECO:0000256" key="1">
    <source>
        <dbReference type="SAM" id="Phobius"/>
    </source>
</evidence>
<name>A0A9X2KGG8_9HYPH</name>
<dbReference type="RefSeq" id="WP_253965085.1">
    <property type="nucleotide sequence ID" value="NZ_JALHBS010000086.1"/>
</dbReference>
<comment type="caution">
    <text evidence="2">The sequence shown here is derived from an EMBL/GenBank/DDBJ whole genome shotgun (WGS) entry which is preliminary data.</text>
</comment>
<dbReference type="Proteomes" id="UP001155220">
    <property type="component" value="Unassembled WGS sequence"/>
</dbReference>
<proteinExistence type="predicted"/>
<evidence type="ECO:0000313" key="2">
    <source>
        <dbReference type="EMBL" id="MCP3056275.1"/>
    </source>
</evidence>
<keyword evidence="1" id="KW-0812">Transmembrane</keyword>
<reference evidence="2" key="1">
    <citation type="submission" date="2022-03" db="EMBL/GenBank/DDBJ databases">
        <title>Aurantimonas Liuensis sp. Nov., isolated from the hadal seawater of the Mariana Trench.</title>
        <authorList>
            <person name="Liu R."/>
        </authorList>
    </citation>
    <scope>NUCLEOTIDE SEQUENCE</scope>
    <source>
        <strain evidence="2">LRZ36</strain>
    </source>
</reference>
<sequence>MADEQETPRPERVPVMQRLLDNPFLLLVFGITIPTVLYLIWGVMEIVSIPLAQ</sequence>
<protein>
    <submittedName>
        <fullName evidence="2">Uncharacterized protein</fullName>
    </submittedName>
</protein>
<gene>
    <name evidence="2" type="ORF">MJ956_14155</name>
</gene>
<dbReference type="AlphaFoldDB" id="A0A9X2KGG8"/>
<evidence type="ECO:0000313" key="3">
    <source>
        <dbReference type="Proteomes" id="UP001155220"/>
    </source>
</evidence>
<accession>A0A9X2KGG8</accession>
<feature type="transmembrane region" description="Helical" evidence="1">
    <location>
        <begin position="24"/>
        <end position="44"/>
    </location>
</feature>
<keyword evidence="1" id="KW-1133">Transmembrane helix</keyword>
<dbReference type="EMBL" id="JALHBS010000086">
    <property type="protein sequence ID" value="MCP3056275.1"/>
    <property type="molecule type" value="Genomic_DNA"/>
</dbReference>
<organism evidence="2 3">
    <name type="scientific">Aurantimonas marianensis</name>
    <dbReference type="NCBI Taxonomy" id="2920428"/>
    <lineage>
        <taxon>Bacteria</taxon>
        <taxon>Pseudomonadati</taxon>
        <taxon>Pseudomonadota</taxon>
        <taxon>Alphaproteobacteria</taxon>
        <taxon>Hyphomicrobiales</taxon>
        <taxon>Aurantimonadaceae</taxon>
        <taxon>Aurantimonas</taxon>
    </lineage>
</organism>
<keyword evidence="3" id="KW-1185">Reference proteome</keyword>